<dbReference type="EMBL" id="FR824200">
    <property type="protein sequence ID" value="CCA22453.1"/>
    <property type="molecule type" value="Genomic_DNA"/>
</dbReference>
<evidence type="ECO:0000313" key="3">
    <source>
        <dbReference type="EMBL" id="CCA22453.1"/>
    </source>
</evidence>
<dbReference type="HOGENOM" id="CLU_613118_0_0_1"/>
<dbReference type="AlphaFoldDB" id="F0WMC2"/>
<gene>
    <name evidence="3" type="primary">AlNc14C155G7627</name>
    <name evidence="3" type="ORF">ALNC14_085960</name>
</gene>
<evidence type="ECO:0000256" key="1">
    <source>
        <dbReference type="SAM" id="MobiDB-lite"/>
    </source>
</evidence>
<feature type="compositionally biased region" description="Basic and acidic residues" evidence="1">
    <location>
        <begin position="157"/>
        <end position="170"/>
    </location>
</feature>
<organism evidence="3">
    <name type="scientific">Albugo laibachii Nc14</name>
    <dbReference type="NCBI Taxonomy" id="890382"/>
    <lineage>
        <taxon>Eukaryota</taxon>
        <taxon>Sar</taxon>
        <taxon>Stramenopiles</taxon>
        <taxon>Oomycota</taxon>
        <taxon>Peronosporomycetes</taxon>
        <taxon>Albuginales</taxon>
        <taxon>Albuginaceae</taxon>
        <taxon>Albugo</taxon>
    </lineage>
</organism>
<proteinExistence type="predicted"/>
<feature type="domain" description="WRKY19-like zinc finger" evidence="2">
    <location>
        <begin position="395"/>
        <end position="417"/>
    </location>
</feature>
<feature type="domain" description="WRKY19-like zinc finger" evidence="2">
    <location>
        <begin position="346"/>
        <end position="369"/>
    </location>
</feature>
<protein>
    <submittedName>
        <fullName evidence="3">Uncharacterized protein AlNc14C155G7627</fullName>
    </submittedName>
</protein>
<accession>F0WMC2</accession>
<dbReference type="PANTHER" id="PTHR31827">
    <property type="entry name" value="EMB|CAB89363.1"/>
    <property type="match status" value="1"/>
</dbReference>
<dbReference type="Pfam" id="PF24906">
    <property type="entry name" value="Zf_WRKY19"/>
    <property type="match status" value="2"/>
</dbReference>
<evidence type="ECO:0000259" key="2">
    <source>
        <dbReference type="Pfam" id="PF24906"/>
    </source>
</evidence>
<dbReference type="InterPro" id="IPR056866">
    <property type="entry name" value="Znf_WRKY19"/>
</dbReference>
<name>F0WMC2_9STRA</name>
<dbReference type="PANTHER" id="PTHR31827:SF1">
    <property type="entry name" value="EMB|CAB89363.1"/>
    <property type="match status" value="1"/>
</dbReference>
<sequence length="447" mass="48620">MTTVVKMESTNDANGLADLSGSGFSYPDNYDLLIGDMDFGSSHLFPSTPEAFSRSRNHSLCCVATEPLRIGENNEAEANTHTSSTGDDFLEPLDLSLTDLFSIQDEDLHGLIGDSFGDHDTNSLFPFETFSVDPNQDIVSGHKSPDDTRGASPVPRSCDDHHHYNHSELTPARKESYTFLNSTSVAAKSLQEAHSSIRDASQFIRVTGQKRSSQIAGMHNIHNVAAGQVFPIENTVNPYSVMPFIPIMNAQHMLSTPNSIHHADQHGSLAIFPSTNSHTFFIDADCTIPWTGGDMSSYHIPVPDSSFQDFANHNFVPVHRRAKQCVVENCTRRAQSNNRCKTHGGGARCQIEGCDKSSQGGGLCRAHGGGKKCGIVGCTKGTQRLGLCYLHGGIRRCMSAGCKKKDRGNGFCISHGGGRRCQVAGCVRSVRKGNYCQAHYSLDHRIS</sequence>
<feature type="region of interest" description="Disordered" evidence="1">
    <location>
        <begin position="135"/>
        <end position="170"/>
    </location>
</feature>
<reference evidence="3" key="1">
    <citation type="journal article" date="2011" name="PLoS Biol.">
        <title>Gene gain and loss during evolution of obligate parasitism in the white rust pathogen of Arabidopsis thaliana.</title>
        <authorList>
            <person name="Kemen E."/>
            <person name="Gardiner A."/>
            <person name="Schultz-Larsen T."/>
            <person name="Kemen A.C."/>
            <person name="Balmuth A.L."/>
            <person name="Robert-Seilaniantz A."/>
            <person name="Bailey K."/>
            <person name="Holub E."/>
            <person name="Studholme D.J."/>
            <person name="Maclean D."/>
            <person name="Jones J.D."/>
        </authorList>
    </citation>
    <scope>NUCLEOTIDE SEQUENCE</scope>
</reference>
<reference evidence="3" key="2">
    <citation type="submission" date="2011-02" db="EMBL/GenBank/DDBJ databases">
        <authorList>
            <person name="MacLean D."/>
        </authorList>
    </citation>
    <scope>NUCLEOTIDE SEQUENCE</scope>
</reference>